<sequence length="59" mass="7182">MDRKHVEYCSAYYLNQLTFLQFHVEELYVSFITTLKVDWKFQFKFKESARNEGAMHEAL</sequence>
<evidence type="ECO:0000313" key="1">
    <source>
        <dbReference type="EMBL" id="BAW79847.1"/>
    </source>
</evidence>
<dbReference type="EMBL" id="AP014836">
    <property type="protein sequence ID" value="BAW79847.1"/>
    <property type="molecule type" value="Genomic_DNA"/>
</dbReference>
<name>A0A1Q2SL58_9GAMM</name>
<keyword evidence="2" id="KW-1185">Reference proteome</keyword>
<gene>
    <name evidence="1" type="ORF">TAO_0477</name>
</gene>
<dbReference type="RefSeq" id="WP_096526455.1">
    <property type="nucleotide sequence ID" value="NZ_AP014836.1"/>
</dbReference>
<dbReference type="AlphaFoldDB" id="A0A1Q2SL58"/>
<dbReference type="OrthoDB" id="9814800at2"/>
<evidence type="ECO:0000313" key="2">
    <source>
        <dbReference type="Proteomes" id="UP000243679"/>
    </source>
</evidence>
<accession>A0A1Q2SL58</accession>
<reference evidence="1 2" key="1">
    <citation type="journal article" date="2017" name="ISME J.">
        <title>An acid-tolerant ammonia-oxidizing ?-proteobacterium from soil.</title>
        <authorList>
            <person name="Hayatsu M."/>
            <person name="Tago K."/>
            <person name="Uchiyama I."/>
            <person name="Toyoda A."/>
            <person name="Wang Y."/>
            <person name="Shimomura Y."/>
            <person name="Okubo T."/>
            <person name="Kurisu F."/>
            <person name="Hirono Y."/>
            <person name="Nonaka K."/>
            <person name="Akiyama H."/>
            <person name="Itoh T."/>
            <person name="Takami H."/>
        </authorList>
    </citation>
    <scope>NUCLEOTIDE SEQUENCE [LARGE SCALE GENOMIC DNA]</scope>
    <source>
        <strain evidence="1 2">TAO100</strain>
    </source>
</reference>
<dbReference type="KEGG" id="ntt:TAO_0477"/>
<dbReference type="Proteomes" id="UP000243679">
    <property type="component" value="Chromosome"/>
</dbReference>
<protein>
    <submittedName>
        <fullName evidence="1">Uncharacterized protein</fullName>
    </submittedName>
</protein>
<organism evidence="1 2">
    <name type="scientific">Candidatus Nitrosoglobus terrae</name>
    <dbReference type="NCBI Taxonomy" id="1630141"/>
    <lineage>
        <taxon>Bacteria</taxon>
        <taxon>Pseudomonadati</taxon>
        <taxon>Pseudomonadota</taxon>
        <taxon>Gammaproteobacteria</taxon>
        <taxon>Chromatiales</taxon>
        <taxon>Chromatiaceae</taxon>
        <taxon>Candidatus Nitrosoglobus</taxon>
    </lineage>
</organism>
<proteinExistence type="predicted"/>